<feature type="compositionally biased region" description="Low complexity" evidence="1">
    <location>
        <begin position="754"/>
        <end position="766"/>
    </location>
</feature>
<feature type="region of interest" description="Disordered" evidence="1">
    <location>
        <begin position="38"/>
        <end position="78"/>
    </location>
</feature>
<feature type="region of interest" description="Disordered" evidence="1">
    <location>
        <begin position="614"/>
        <end position="648"/>
    </location>
</feature>
<sequence>MQNKDQLSAQNAVDFIQSQNNQINDTNENIKIEVGIKQKTENNVQNHNLEKSKNQQKEKQQNQQENKRNKVQSEKKYQQYQNQGEKKYFVVNYYNNNDKPLSQQAVDKIQNIIPKIQFLKNQNNIEIINSGIDENITKLCPEFFKEKSGTPSDIWQLGLLILEIIKLKNIFQEDYDNFKKNITAEQFILQKSQSLIHDTYTSPAIIKLVELCLKIDPKNRPKTSQVIEMIEKIKKLININQSGKIIKLQQLNQSMPDLKVNTNSYQESHNQRYLNVDNNLQPQVQTSKNEKNQQRIILKPQTQFLNQQSDLKLPFIQNKISSTSNHKKNLSPARISLKNKYDSSFVFSKSYLNRDFIYATTINRDSKKYFLNEEEQQKYCNYQQYMKIQRQSVNYKSDLHEDKQSELLKMKENKKQIQQQIQYNNEQIQIQNQLKKDSVKSKQVNKQNQQKESENIVENRQMYDVGVNNDLTQQTNNLITSNTMIGQVIHEQQSQEDTLNKKNQNQEYKQNQNQTDRQSIHDNPSARKEQNNNSSLIQLNLTESSLEQIKHNSPSNKIKKKELLKYGQNNNHKFRESNVKDNQKVSKTIKNEQGQQYVQYDLNQQLGQFLQQKPQTNENQSKFKNEETNQKFENETTYEKENTQQTNQQQINNNSHIQQQIYNKHLENQKQWAKKNIVYFKKRDQYLPRNLTTNQIALRKQDEIIEDQNQKFYSEKLQKIQKVKTLFMSSFVKEYELYSQQKLFEAYNLNYDNSQSQHNNQQQQNSTYDKNGSLEHIQ</sequence>
<comment type="caution">
    <text evidence="2">The sequence shown here is derived from an EMBL/GenBank/DDBJ whole genome shotgun (WGS) entry which is preliminary data.</text>
</comment>
<dbReference type="InterPro" id="IPR011009">
    <property type="entry name" value="Kinase-like_dom_sf"/>
</dbReference>
<evidence type="ECO:0000313" key="2">
    <source>
        <dbReference type="EMBL" id="KRX09097.1"/>
    </source>
</evidence>
<evidence type="ECO:0000256" key="1">
    <source>
        <dbReference type="SAM" id="MobiDB-lite"/>
    </source>
</evidence>
<dbReference type="EMBL" id="LDAU01000054">
    <property type="protein sequence ID" value="KRX09097.1"/>
    <property type="molecule type" value="Genomic_DNA"/>
</dbReference>
<dbReference type="Gene3D" id="1.10.510.10">
    <property type="entry name" value="Transferase(Phosphotransferase) domain 1"/>
    <property type="match status" value="1"/>
</dbReference>
<accession>A0A0V0R3M2</accession>
<feature type="region of interest" description="Disordered" evidence="1">
    <location>
        <begin position="507"/>
        <end position="532"/>
    </location>
</feature>
<protein>
    <submittedName>
        <fullName evidence="2">Protein kinase-like domain</fullName>
    </submittedName>
</protein>
<proteinExistence type="predicted"/>
<dbReference type="SUPFAM" id="SSF56112">
    <property type="entry name" value="Protein kinase-like (PK-like)"/>
    <property type="match status" value="1"/>
</dbReference>
<dbReference type="AlphaFoldDB" id="A0A0V0R3M2"/>
<feature type="compositionally biased region" description="Basic and acidic residues" evidence="1">
    <location>
        <begin position="621"/>
        <end position="642"/>
    </location>
</feature>
<keyword evidence="3" id="KW-1185">Reference proteome</keyword>
<feature type="region of interest" description="Disordered" evidence="1">
    <location>
        <begin position="754"/>
        <end position="778"/>
    </location>
</feature>
<keyword evidence="2" id="KW-0418">Kinase</keyword>
<evidence type="ECO:0000313" key="3">
    <source>
        <dbReference type="Proteomes" id="UP000054937"/>
    </source>
</evidence>
<name>A0A0V0R3M2_PSEPJ</name>
<feature type="compositionally biased region" description="Basic and acidic residues" evidence="1">
    <location>
        <begin position="518"/>
        <end position="530"/>
    </location>
</feature>
<keyword evidence="2" id="KW-0808">Transferase</keyword>
<organism evidence="2 3">
    <name type="scientific">Pseudocohnilembus persalinus</name>
    <name type="common">Ciliate</name>
    <dbReference type="NCBI Taxonomy" id="266149"/>
    <lineage>
        <taxon>Eukaryota</taxon>
        <taxon>Sar</taxon>
        <taxon>Alveolata</taxon>
        <taxon>Ciliophora</taxon>
        <taxon>Intramacronucleata</taxon>
        <taxon>Oligohymenophorea</taxon>
        <taxon>Scuticociliatia</taxon>
        <taxon>Philasterida</taxon>
        <taxon>Pseudocohnilembidae</taxon>
        <taxon>Pseudocohnilembus</taxon>
    </lineage>
</organism>
<dbReference type="InParanoid" id="A0A0V0R3M2"/>
<dbReference type="GO" id="GO:0016301">
    <property type="term" value="F:kinase activity"/>
    <property type="evidence" value="ECO:0007669"/>
    <property type="project" value="UniProtKB-KW"/>
</dbReference>
<dbReference type="Proteomes" id="UP000054937">
    <property type="component" value="Unassembled WGS sequence"/>
</dbReference>
<feature type="compositionally biased region" description="Basic and acidic residues" evidence="1">
    <location>
        <begin position="48"/>
        <end position="77"/>
    </location>
</feature>
<reference evidence="2 3" key="1">
    <citation type="journal article" date="2015" name="Sci. Rep.">
        <title>Genome of the facultative scuticociliatosis pathogen Pseudocohnilembus persalinus provides insight into its virulence through horizontal gene transfer.</title>
        <authorList>
            <person name="Xiong J."/>
            <person name="Wang G."/>
            <person name="Cheng J."/>
            <person name="Tian M."/>
            <person name="Pan X."/>
            <person name="Warren A."/>
            <person name="Jiang C."/>
            <person name="Yuan D."/>
            <person name="Miao W."/>
        </authorList>
    </citation>
    <scope>NUCLEOTIDE SEQUENCE [LARGE SCALE GENOMIC DNA]</scope>
    <source>
        <strain evidence="2">36N120E</strain>
    </source>
</reference>
<gene>
    <name evidence="2" type="ORF">PPERSA_08813</name>
</gene>